<feature type="region of interest" description="Disordered" evidence="3">
    <location>
        <begin position="560"/>
        <end position="614"/>
    </location>
</feature>
<protein>
    <submittedName>
        <fullName evidence="4">Leucine-rich repeat-containing sog2</fullName>
    </submittedName>
</protein>
<feature type="region of interest" description="Disordered" evidence="3">
    <location>
        <begin position="221"/>
        <end position="332"/>
    </location>
</feature>
<feature type="compositionally biased region" description="Polar residues" evidence="3">
    <location>
        <begin position="561"/>
        <end position="581"/>
    </location>
</feature>
<sequence length="888" mass="96595">MASDTSSSTTSKTPMTPNELVRFVKNELDADEERQAPVSATTPGEQLPTGSTLDLSHKNIGALPAEVISLIKDKVERLALSHNPRISIPLAIGQCDRLRYLNLRWNKLKHFPEAVLSLSKLEILDISKNAIDGIPEEIKNMTNLKFLAVARNQIKRLPFALGEMNLVKLKFDENPIEFPPLEFLKPAGDRSVSTIESEKDKDMCQQVKRFMKAAALRERLKSTSEEDLSESNVETPKPPKRGVTGGRFPVRPSISGIESITGVTSDSPPAPPPIPHRSHARGISTNTAQPTRRPGPAPLLADNGASRSRSESVATSANIKNRRQGYVPRKNTKLISVNEMSSQLSARSGQTAAPALTPPHSRAPSVTSSYCNYLELGSGGESSAAVSPVEGAVSRTGLSRQLASLPEGRNSTLPTITSTKAVKRVLFMLFYLHRPMSDIVQKLTLGPPKKSALERQLYIAQSHVEELDRLVTGANSVIEDNAELNPALLASIVRTATTALKSYVLAIRAVARNSQRIIKEVDSFHARYVMNMAFSTIMESRNICEVLGCKINTRSARDTLRASQAWSSRTVTPTQPKPSNSVRRRGPTVIPSSGSVTNLRGMAPPVPLNSSSRTNTMTSMGSMTTAIPRSNDSFTSLPSQSNFPSRSNTMRSLTTEGEHDEGPDRVYFKLKSCCDLASQSLPPVRADLASRKAHADASGQSHASRYYAEAVHKCDFVVATNNKLQVKLKTMKVGDAVRYQKEFSQMTESFGRDWTNFVTAIVELANQRIDIGNIRRTLKPLQYAVKDANRTASQPPSQSTRPPPLASLHGGFPPTLNTAVAPVSGPVTPVPATPLGAALGPAVQATVPPISTTALHSPEYLPQGQTRPRMPAERNDNILPLPSYPRRQ</sequence>
<dbReference type="AlphaFoldDB" id="A0AAI8YZT9"/>
<feature type="region of interest" description="Disordered" evidence="3">
    <location>
        <begin position="788"/>
        <end position="820"/>
    </location>
</feature>
<dbReference type="EMBL" id="CAVMBE010000031">
    <property type="protein sequence ID" value="CAK4026800.1"/>
    <property type="molecule type" value="Genomic_DNA"/>
</dbReference>
<evidence type="ECO:0000256" key="2">
    <source>
        <dbReference type="ARBA" id="ARBA00022737"/>
    </source>
</evidence>
<feature type="compositionally biased region" description="Polar residues" evidence="3">
    <location>
        <begin position="305"/>
        <end position="319"/>
    </location>
</feature>
<keyword evidence="2" id="KW-0677">Repeat</keyword>
<dbReference type="InterPro" id="IPR032675">
    <property type="entry name" value="LRR_dom_sf"/>
</dbReference>
<name>A0AAI8YZT9_9PEZI</name>
<dbReference type="Gene3D" id="3.80.10.10">
    <property type="entry name" value="Ribonuclease Inhibitor"/>
    <property type="match status" value="1"/>
</dbReference>
<dbReference type="PANTHER" id="PTHR48051">
    <property type="match status" value="1"/>
</dbReference>
<dbReference type="SUPFAM" id="SSF52058">
    <property type="entry name" value="L domain-like"/>
    <property type="match status" value="1"/>
</dbReference>
<feature type="compositionally biased region" description="Polar residues" evidence="3">
    <location>
        <begin position="38"/>
        <end position="53"/>
    </location>
</feature>
<dbReference type="Proteomes" id="UP001296104">
    <property type="component" value="Unassembled WGS sequence"/>
</dbReference>
<feature type="compositionally biased region" description="Polar residues" evidence="3">
    <location>
        <begin position="629"/>
        <end position="655"/>
    </location>
</feature>
<feature type="compositionally biased region" description="Polar residues" evidence="3">
    <location>
        <begin position="256"/>
        <end position="266"/>
    </location>
</feature>
<comment type="caution">
    <text evidence="4">The sequence shown here is derived from an EMBL/GenBank/DDBJ whole genome shotgun (WGS) entry which is preliminary data.</text>
</comment>
<dbReference type="Pfam" id="PF13855">
    <property type="entry name" value="LRR_8"/>
    <property type="match status" value="1"/>
</dbReference>
<dbReference type="InterPro" id="IPR001611">
    <property type="entry name" value="Leu-rich_rpt"/>
</dbReference>
<evidence type="ECO:0000256" key="3">
    <source>
        <dbReference type="SAM" id="MobiDB-lite"/>
    </source>
</evidence>
<feature type="region of interest" description="Disordered" evidence="3">
    <location>
        <begin position="854"/>
        <end position="888"/>
    </location>
</feature>
<organism evidence="4 5">
    <name type="scientific">Lecanosticta acicola</name>
    <dbReference type="NCBI Taxonomy" id="111012"/>
    <lineage>
        <taxon>Eukaryota</taxon>
        <taxon>Fungi</taxon>
        <taxon>Dikarya</taxon>
        <taxon>Ascomycota</taxon>
        <taxon>Pezizomycotina</taxon>
        <taxon>Dothideomycetes</taxon>
        <taxon>Dothideomycetidae</taxon>
        <taxon>Mycosphaerellales</taxon>
        <taxon>Mycosphaerellaceae</taxon>
        <taxon>Lecanosticta</taxon>
    </lineage>
</organism>
<proteinExistence type="predicted"/>
<feature type="region of interest" description="Disordered" evidence="3">
    <location>
        <begin position="629"/>
        <end position="660"/>
    </location>
</feature>
<reference evidence="4" key="1">
    <citation type="submission" date="2023-11" db="EMBL/GenBank/DDBJ databases">
        <authorList>
            <person name="Alioto T."/>
            <person name="Alioto T."/>
            <person name="Gomez Garrido J."/>
        </authorList>
    </citation>
    <scope>NUCLEOTIDE SEQUENCE</scope>
</reference>
<gene>
    <name evidence="4" type="ORF">LECACI_7A005037</name>
</gene>
<keyword evidence="1" id="KW-0433">Leucine-rich repeat</keyword>
<evidence type="ECO:0000256" key="1">
    <source>
        <dbReference type="ARBA" id="ARBA00022614"/>
    </source>
</evidence>
<dbReference type="PANTHER" id="PTHR48051:SF54">
    <property type="entry name" value="LEUCINE-RICH REPEAT-CONTAINING PROTEIN"/>
    <property type="match status" value="1"/>
</dbReference>
<accession>A0AAI8YZT9</accession>
<evidence type="ECO:0000313" key="4">
    <source>
        <dbReference type="EMBL" id="CAK4026800.1"/>
    </source>
</evidence>
<dbReference type="GO" id="GO:0005737">
    <property type="term" value="C:cytoplasm"/>
    <property type="evidence" value="ECO:0007669"/>
    <property type="project" value="TreeGrafter"/>
</dbReference>
<dbReference type="Pfam" id="PF10428">
    <property type="entry name" value="SOG2"/>
    <property type="match status" value="1"/>
</dbReference>
<feature type="region of interest" description="Disordered" evidence="3">
    <location>
        <begin position="1"/>
        <end position="53"/>
    </location>
</feature>
<feature type="compositionally biased region" description="Low complexity" evidence="3">
    <location>
        <begin position="1"/>
        <end position="16"/>
    </location>
</feature>
<keyword evidence="5" id="KW-1185">Reference proteome</keyword>
<feature type="region of interest" description="Disordered" evidence="3">
    <location>
        <begin position="345"/>
        <end position="364"/>
    </location>
</feature>
<dbReference type="InterPro" id="IPR019487">
    <property type="entry name" value="RAM_signalling_pathway_SOG2"/>
</dbReference>
<dbReference type="InterPro" id="IPR050216">
    <property type="entry name" value="LRR_domain-containing"/>
</dbReference>
<evidence type="ECO:0000313" key="5">
    <source>
        <dbReference type="Proteomes" id="UP001296104"/>
    </source>
</evidence>